<dbReference type="AlphaFoldDB" id="I2FPG7"/>
<dbReference type="STRING" id="1128400.I2FPG7"/>
<dbReference type="EMBL" id="CAGI01000137">
    <property type="protein sequence ID" value="CCF48810.1"/>
    <property type="molecule type" value="Genomic_DNA"/>
</dbReference>
<dbReference type="PANTHER" id="PTHR12425:SF5">
    <property type="entry name" value="SYNEMBRYN"/>
    <property type="match status" value="1"/>
</dbReference>
<keyword evidence="3" id="KW-0143">Chaperone</keyword>
<evidence type="ECO:0000256" key="4">
    <source>
        <dbReference type="SAM" id="MobiDB-lite"/>
    </source>
</evidence>
<evidence type="ECO:0000256" key="2">
    <source>
        <dbReference type="ARBA" id="ARBA00022658"/>
    </source>
</evidence>
<dbReference type="eggNOG" id="KOG4464">
    <property type="taxonomic scope" value="Eukaryota"/>
</dbReference>
<keyword evidence="6" id="KW-1185">Reference proteome</keyword>
<evidence type="ECO:0000256" key="3">
    <source>
        <dbReference type="ARBA" id="ARBA00023186"/>
    </source>
</evidence>
<evidence type="ECO:0000313" key="5">
    <source>
        <dbReference type="EMBL" id="CCF48810.1"/>
    </source>
</evidence>
<dbReference type="PANTHER" id="PTHR12425">
    <property type="entry name" value="SYNEMBRYN"/>
    <property type="match status" value="1"/>
</dbReference>
<accession>I2FPG7</accession>
<dbReference type="InterPro" id="IPR019318">
    <property type="entry name" value="Gua_nucleotide_exch_fac_Ric8"/>
</dbReference>
<feature type="compositionally biased region" description="Basic and acidic residues" evidence="4">
    <location>
        <begin position="696"/>
        <end position="709"/>
    </location>
</feature>
<evidence type="ECO:0000313" key="6">
    <source>
        <dbReference type="Proteomes" id="UP000006174"/>
    </source>
</evidence>
<feature type="compositionally biased region" description="Low complexity" evidence="4">
    <location>
        <begin position="181"/>
        <end position="196"/>
    </location>
</feature>
<proteinExistence type="inferred from homology"/>
<dbReference type="Proteomes" id="UP000006174">
    <property type="component" value="Unassembled WGS sequence"/>
</dbReference>
<evidence type="ECO:0000256" key="1">
    <source>
        <dbReference type="ARBA" id="ARBA00009049"/>
    </source>
</evidence>
<comment type="similarity">
    <text evidence="1">Belongs to the synembryn family.</text>
</comment>
<name>I2FPG7_USTHO</name>
<protein>
    <submittedName>
        <fullName evidence="5">Uncharacterized protein</fullName>
    </submittedName>
</protein>
<dbReference type="HOGENOM" id="CLU_015532_1_0_1"/>
<dbReference type="GO" id="GO:0007186">
    <property type="term" value="P:G protein-coupled receptor signaling pathway"/>
    <property type="evidence" value="ECO:0007669"/>
    <property type="project" value="TreeGrafter"/>
</dbReference>
<feature type="compositionally biased region" description="Basic and acidic residues" evidence="4">
    <location>
        <begin position="716"/>
        <end position="734"/>
    </location>
</feature>
<gene>
    <name evidence="5" type="ORF">UHOR_08853</name>
</gene>
<feature type="compositionally biased region" description="Low complexity" evidence="4">
    <location>
        <begin position="139"/>
        <end position="154"/>
    </location>
</feature>
<reference evidence="5 6" key="1">
    <citation type="journal article" date="2012" name="Plant Cell">
        <title>Genome comparison of barley and maize smut fungi reveals targeted loss of RNA silencing components and species-specific presence of transposable elements.</title>
        <authorList>
            <person name="Laurie J.D."/>
            <person name="Ali S."/>
            <person name="Linning R."/>
            <person name="Mannhaupt G."/>
            <person name="Wong P."/>
            <person name="Gueldener U."/>
            <person name="Muensterkoetter M."/>
            <person name="Moore R."/>
            <person name="Kahmann R."/>
            <person name="Bakkeren G."/>
            <person name="Schirawski J."/>
        </authorList>
    </citation>
    <scope>NUCLEOTIDE SEQUENCE [LARGE SCALE GENOMIC DNA]</scope>
    <source>
        <strain evidence="6">Uh4875-4</strain>
    </source>
</reference>
<feature type="region of interest" description="Disordered" evidence="4">
    <location>
        <begin position="173"/>
        <end position="200"/>
    </location>
</feature>
<organism evidence="5 6">
    <name type="scientific">Ustilago hordei</name>
    <name type="common">Barley covered smut fungus</name>
    <dbReference type="NCBI Taxonomy" id="120017"/>
    <lineage>
        <taxon>Eukaryota</taxon>
        <taxon>Fungi</taxon>
        <taxon>Dikarya</taxon>
        <taxon>Basidiomycota</taxon>
        <taxon>Ustilaginomycotina</taxon>
        <taxon>Ustilaginomycetes</taxon>
        <taxon>Ustilaginales</taxon>
        <taxon>Ustilaginaceae</taxon>
        <taxon>Ustilago</taxon>
    </lineage>
</organism>
<keyword evidence="2" id="KW-0344">Guanine-nucleotide releasing factor</keyword>
<dbReference type="GO" id="GO:0001965">
    <property type="term" value="F:G-protein alpha-subunit binding"/>
    <property type="evidence" value="ECO:0007669"/>
    <property type="project" value="TreeGrafter"/>
</dbReference>
<dbReference type="GO" id="GO:0005737">
    <property type="term" value="C:cytoplasm"/>
    <property type="evidence" value="ECO:0007669"/>
    <property type="project" value="TreeGrafter"/>
</dbReference>
<comment type="caution">
    <text evidence="5">The sequence shown here is derived from an EMBL/GenBank/DDBJ whole genome shotgun (WGS) entry which is preliminary data.</text>
</comment>
<feature type="region of interest" description="Disordered" evidence="4">
    <location>
        <begin position="696"/>
        <end position="792"/>
    </location>
</feature>
<feature type="compositionally biased region" description="Low complexity" evidence="4">
    <location>
        <begin position="773"/>
        <end position="786"/>
    </location>
</feature>
<feature type="region of interest" description="Disordered" evidence="4">
    <location>
        <begin position="122"/>
        <end position="158"/>
    </location>
</feature>
<sequence>MSNIIREYLSVPSPARVDSPNQVQQWLDSLLSSGISALGSVSDSIRSKLATAILNDMATASGTREGDYLLNARSHVRWNADIRLSALKLLKELSRMPGGSASLGKPEASRILLQQVDFPKQRVRRASMSLSHSKRPSGSRRSQAASSTSSTLGLPNHSLGSIAKTLRRAVKRRGSAQSCRSSSQVKDAPSSDSSSSGEEYDIGRDPDWAITDLALRCLNNALFLNQDARLPFSSDEVGGGHVAVALLSRPEDTPADILFLGARLLFFSTLFQSPFNKTAVAMLNAVKIEAVSVHALLKAILDKKADSNAAETVLVASGSEAQLNMALSDLLKAHFNICLYYPRIADAEAEQQQHAAEAADRTASKAESEKARAILGEAFHPELLDMLPPLISVITQLPITSPVPLMPPTTHAIAALLNYPLSHVKKELVKSQPPPSSITTSTGSSLTIPISKTSTDAFRAAPSYIYRLITYSDLMLARYFASASTGEKGRRVPEDVDSKSIKQKASADGVDLEDTLEPLLLLLRKIAAEDADLCSTLHSILLPADVDRSLALDRRIDLLGRLIRLMSSVTLPRLARASGELLLSLCEGNAKQMTETIGYGPCAGFLMNTGLASALPSDTTSTSGPDGRAVDPITGEYEPTEEERAMDEINRMTEEEKEAEAERLFVLFDRLNKTGVVQVRHPMEKAREEGRFEQIEKRTEQEEWKRVEKEEEEAEREVGREMAERKRRKEEARLRAQRLVGKSPAAAAAAAAETQAAEGSGKSESAVEKAEDVATTEVATESTTEAKLSAID</sequence>
<dbReference type="OMA" id="GFLFHKG"/>
<feature type="compositionally biased region" description="Low complexity" evidence="4">
    <location>
        <begin position="745"/>
        <end position="757"/>
    </location>
</feature>
<dbReference type="GO" id="GO:0005085">
    <property type="term" value="F:guanyl-nucleotide exchange factor activity"/>
    <property type="evidence" value="ECO:0007669"/>
    <property type="project" value="UniProtKB-KW"/>
</dbReference>
<dbReference type="Pfam" id="PF10165">
    <property type="entry name" value="Ric8"/>
    <property type="match status" value="1"/>
</dbReference>